<organism evidence="1 2">
    <name type="scientific">Cohnella abietis</name>
    <dbReference type="NCBI Taxonomy" id="2507935"/>
    <lineage>
        <taxon>Bacteria</taxon>
        <taxon>Bacillati</taxon>
        <taxon>Bacillota</taxon>
        <taxon>Bacilli</taxon>
        <taxon>Bacillales</taxon>
        <taxon>Paenibacillaceae</taxon>
        <taxon>Cohnella</taxon>
    </lineage>
</organism>
<keyword evidence="1" id="KW-0808">Transferase</keyword>
<keyword evidence="2" id="KW-1185">Reference proteome</keyword>
<accession>A0A3T1D657</accession>
<dbReference type="RefSeq" id="WP_130609433.1">
    <property type="nucleotide sequence ID" value="NZ_AP019400.1"/>
</dbReference>
<evidence type="ECO:0000313" key="2">
    <source>
        <dbReference type="Proteomes" id="UP000289856"/>
    </source>
</evidence>
<dbReference type="Pfam" id="PF12746">
    <property type="entry name" value="GNAT_acetyltran"/>
    <property type="match status" value="1"/>
</dbReference>
<dbReference type="Proteomes" id="UP000289856">
    <property type="component" value="Chromosome"/>
</dbReference>
<dbReference type="AlphaFoldDB" id="A0A3T1D657"/>
<dbReference type="InterPro" id="IPR027365">
    <property type="entry name" value="GNAT_acetyltra_YdfB-like"/>
</dbReference>
<evidence type="ECO:0000313" key="1">
    <source>
        <dbReference type="EMBL" id="BBI33549.1"/>
    </source>
</evidence>
<sequence>MIELHSEYYNIAEPFFSNKKSYMPALAVINGNYPGRVFVDNDQAPNLAIVWAIGRWMYFEGSLSSPNNKIEVSDFLQNVVIPDCRERNTNWFEIYTSDDEQWVDLFLDYTHFLEVNKHNESVYTLNLQKFNQVKDAITSLEDDVEINRIDFDILPESFHHFPYILNEFKTKKSAGIELKKANQVITICKSNGFSYGNEYFIDVDTFTIEERRKGYATIAAIQLIDQLLASEMYPLWETTHENIPSHKLALRLGFEVHDNYPVYSFIMKT</sequence>
<dbReference type="OrthoDB" id="7054616at2"/>
<name>A0A3T1D657_9BACL</name>
<dbReference type="InterPro" id="IPR016181">
    <property type="entry name" value="Acyl_CoA_acyltransferase"/>
</dbReference>
<dbReference type="KEGG" id="cohn:KCTCHS21_29480"/>
<dbReference type="Gene3D" id="3.40.630.30">
    <property type="match status" value="1"/>
</dbReference>
<reference evidence="1 2" key="1">
    <citation type="submission" date="2019-01" db="EMBL/GenBank/DDBJ databases">
        <title>Complete genome sequence of Cohnella hallensis HS21 isolated from Korean fir (Abies koreana) rhizospheric soil.</title>
        <authorList>
            <person name="Jiang L."/>
            <person name="Kang S.W."/>
            <person name="Kim S."/>
            <person name="Jung J."/>
            <person name="Kim C.Y."/>
            <person name="Kim D.H."/>
            <person name="Kim S.W."/>
            <person name="Lee J."/>
        </authorList>
    </citation>
    <scope>NUCLEOTIDE SEQUENCE [LARGE SCALE GENOMIC DNA]</scope>
    <source>
        <strain evidence="1 2">HS21</strain>
    </source>
</reference>
<dbReference type="PANTHER" id="PTHR31143">
    <property type="match status" value="1"/>
</dbReference>
<dbReference type="PANTHER" id="PTHR31143:SF2">
    <property type="entry name" value="FR47-LIKE DOMAIN-CONTAINING PROTEIN-RELATED"/>
    <property type="match status" value="1"/>
</dbReference>
<protein>
    <submittedName>
        <fullName evidence="1">Acetyltransferase</fullName>
    </submittedName>
</protein>
<proteinExistence type="predicted"/>
<dbReference type="SUPFAM" id="SSF55729">
    <property type="entry name" value="Acyl-CoA N-acyltransferases (Nat)"/>
    <property type="match status" value="1"/>
</dbReference>
<gene>
    <name evidence="1" type="ORF">KCTCHS21_29480</name>
</gene>
<dbReference type="EMBL" id="AP019400">
    <property type="protein sequence ID" value="BBI33549.1"/>
    <property type="molecule type" value="Genomic_DNA"/>
</dbReference>
<dbReference type="GO" id="GO:0016740">
    <property type="term" value="F:transferase activity"/>
    <property type="evidence" value="ECO:0007669"/>
    <property type="project" value="UniProtKB-KW"/>
</dbReference>